<dbReference type="EMBL" id="JABSTV010001245">
    <property type="protein sequence ID" value="KAH7983897.1"/>
    <property type="molecule type" value="Genomic_DNA"/>
</dbReference>
<evidence type="ECO:0000259" key="9">
    <source>
        <dbReference type="Pfam" id="PF23145"/>
    </source>
</evidence>
<evidence type="ECO:0000256" key="8">
    <source>
        <dbReference type="ARBA" id="ARBA00023273"/>
    </source>
</evidence>
<dbReference type="Pfam" id="PF23389">
    <property type="entry name" value="Beta-prop_WDR19_1st"/>
    <property type="match status" value="1"/>
</dbReference>
<name>A0A9D4TAK3_RHISA</name>
<keyword evidence="8" id="KW-0966">Cell projection</keyword>
<dbReference type="InterPro" id="IPR040379">
    <property type="entry name" value="WDR19/dyf-2"/>
</dbReference>
<sequence>MKAVFTLPEKTHGPGPVFFTWQKSSGNYLVTTGYDQTVNVYDRHGDRKDQISLPGMCTGLGYDKDGDTLGIITDRSARLFLWDANTQQLAQVDTGLRDVLTLLLWAKTGPFLAIGTSKGNLLIYHHRSCRKVPILGKHAKRITYGAWSQQNMLALVGEDNMLTCTDEAFQLAKSCKLMDAYAAAIGDNGSPDDFNIIATYYEEERNNFDAGKFYLKAGQYKQAIKLLLKATTKDDDEPINLIVQAAAAAADDQTTRQVIEFLMGETDGVPKDFKHLFRLYMGLCQYKEAGKTAVVIAREEQNAGNYRNAHDVLLSMYQELRKQQIKVPAEMHHNLMLLHSYILVKVHIRHGNHMQAARLLERVANSISRFPAHTVPILTSAVVECQRAGLKNSAFTYASTLMRPEYRSQIDPKYRKKVEAIVRKPHREQEEADHSPCPFCNFSLAEMELLCSQCTANLPFCLATGKHIVKDDFTQCPSCHFPAIHTQFRELLAMETNCPMCLQPVSADQLQPGKFEPEVYEETEE</sequence>
<dbReference type="InterPro" id="IPR015943">
    <property type="entry name" value="WD40/YVTN_repeat-like_dom_sf"/>
</dbReference>
<dbReference type="GO" id="GO:0030991">
    <property type="term" value="C:intraciliary transport particle A"/>
    <property type="evidence" value="ECO:0007669"/>
    <property type="project" value="TreeGrafter"/>
</dbReference>
<dbReference type="GO" id="GO:0035721">
    <property type="term" value="P:intraciliary retrograde transport"/>
    <property type="evidence" value="ECO:0007669"/>
    <property type="project" value="InterPro"/>
</dbReference>
<keyword evidence="2" id="KW-0963">Cytoplasm</keyword>
<organism evidence="11 12">
    <name type="scientific">Rhipicephalus sanguineus</name>
    <name type="common">Brown dog tick</name>
    <name type="synonym">Ixodes sanguineus</name>
    <dbReference type="NCBI Taxonomy" id="34632"/>
    <lineage>
        <taxon>Eukaryota</taxon>
        <taxon>Metazoa</taxon>
        <taxon>Ecdysozoa</taxon>
        <taxon>Arthropoda</taxon>
        <taxon>Chelicerata</taxon>
        <taxon>Arachnida</taxon>
        <taxon>Acari</taxon>
        <taxon>Parasitiformes</taxon>
        <taxon>Ixodida</taxon>
        <taxon>Ixodoidea</taxon>
        <taxon>Ixodidae</taxon>
        <taxon>Rhipicephalinae</taxon>
        <taxon>Rhipicephalus</taxon>
        <taxon>Rhipicephalus</taxon>
    </lineage>
</organism>
<dbReference type="Pfam" id="PF23145">
    <property type="entry name" value="Zf_2nd_IFT121"/>
    <property type="match status" value="1"/>
</dbReference>
<accession>A0A9D4TAK3</accession>
<comment type="caution">
    <text evidence="11">The sequence shown here is derived from an EMBL/GenBank/DDBJ whole genome shotgun (WGS) entry which is preliminary data.</text>
</comment>
<dbReference type="GO" id="GO:0060271">
    <property type="term" value="P:cilium assembly"/>
    <property type="evidence" value="ECO:0007669"/>
    <property type="project" value="TreeGrafter"/>
</dbReference>
<evidence type="ECO:0000256" key="4">
    <source>
        <dbReference type="ARBA" id="ARBA00022737"/>
    </source>
</evidence>
<feature type="domain" description="IFT121-like zinc finger" evidence="9">
    <location>
        <begin position="459"/>
        <end position="505"/>
    </location>
</feature>
<feature type="domain" description="WDR19 first beta-propeller" evidence="10">
    <location>
        <begin position="17"/>
        <end position="177"/>
    </location>
</feature>
<keyword evidence="12" id="KW-1185">Reference proteome</keyword>
<dbReference type="Gene3D" id="2.130.10.10">
    <property type="entry name" value="YVTN repeat-like/Quinoprotein amine dehydrogenase"/>
    <property type="match status" value="1"/>
</dbReference>
<evidence type="ECO:0000313" key="11">
    <source>
        <dbReference type="EMBL" id="KAH7983897.1"/>
    </source>
</evidence>
<evidence type="ECO:0000256" key="6">
    <source>
        <dbReference type="ARBA" id="ARBA00023069"/>
    </source>
</evidence>
<keyword evidence="4" id="KW-0677">Repeat</keyword>
<dbReference type="GO" id="GO:0005929">
    <property type="term" value="C:cilium"/>
    <property type="evidence" value="ECO:0007669"/>
    <property type="project" value="TreeGrafter"/>
</dbReference>
<keyword evidence="7" id="KW-0206">Cytoskeleton</keyword>
<evidence type="ECO:0000313" key="12">
    <source>
        <dbReference type="Proteomes" id="UP000821837"/>
    </source>
</evidence>
<evidence type="ECO:0000256" key="3">
    <source>
        <dbReference type="ARBA" id="ARBA00022574"/>
    </source>
</evidence>
<dbReference type="PANTHER" id="PTHR14920:SF0">
    <property type="entry name" value="WD REPEAT DOMAIN 19"/>
    <property type="match status" value="1"/>
</dbReference>
<evidence type="ECO:0008006" key="13">
    <source>
        <dbReference type="Google" id="ProtNLM"/>
    </source>
</evidence>
<dbReference type="InterPro" id="IPR056170">
    <property type="entry name" value="Znf_IFT121-like"/>
</dbReference>
<keyword evidence="3" id="KW-0853">WD repeat</keyword>
<evidence type="ECO:0000256" key="2">
    <source>
        <dbReference type="ARBA" id="ARBA00022490"/>
    </source>
</evidence>
<comment type="subcellular location">
    <subcellularLocation>
        <location evidence="1">Cytoplasm</location>
        <location evidence="1">Cytoskeleton</location>
        <location evidence="1">Cilium basal body</location>
    </subcellularLocation>
</comment>
<evidence type="ECO:0000256" key="7">
    <source>
        <dbReference type="ARBA" id="ARBA00023212"/>
    </source>
</evidence>
<dbReference type="VEuPathDB" id="VectorBase:RSAN_053231"/>
<dbReference type="Pfam" id="PF23146">
    <property type="entry name" value="Zf_IFT144_1st"/>
    <property type="match status" value="1"/>
</dbReference>
<dbReference type="PANTHER" id="PTHR14920">
    <property type="entry name" value="OSMOTIC AVOIDANCE ABNORMAL PROTEIN 1/WD REPEAT MEMBRANE PROTEIN"/>
    <property type="match status" value="1"/>
</dbReference>
<gene>
    <name evidence="11" type="ORF">HPB52_015127</name>
</gene>
<evidence type="ECO:0000259" key="10">
    <source>
        <dbReference type="Pfam" id="PF23389"/>
    </source>
</evidence>
<dbReference type="Proteomes" id="UP000821837">
    <property type="component" value="Chromosome 1"/>
</dbReference>
<dbReference type="AlphaFoldDB" id="A0A9D4TAK3"/>
<dbReference type="SUPFAM" id="SSF50978">
    <property type="entry name" value="WD40 repeat-like"/>
    <property type="match status" value="1"/>
</dbReference>
<reference evidence="11" key="1">
    <citation type="journal article" date="2020" name="Cell">
        <title>Large-Scale Comparative Analyses of Tick Genomes Elucidate Their Genetic Diversity and Vector Capacities.</title>
        <authorList>
            <consortium name="Tick Genome and Microbiome Consortium (TIGMIC)"/>
            <person name="Jia N."/>
            <person name="Wang J."/>
            <person name="Shi W."/>
            <person name="Du L."/>
            <person name="Sun Y."/>
            <person name="Zhan W."/>
            <person name="Jiang J.F."/>
            <person name="Wang Q."/>
            <person name="Zhang B."/>
            <person name="Ji P."/>
            <person name="Bell-Sakyi L."/>
            <person name="Cui X.M."/>
            <person name="Yuan T.T."/>
            <person name="Jiang B.G."/>
            <person name="Yang W.F."/>
            <person name="Lam T.T."/>
            <person name="Chang Q.C."/>
            <person name="Ding S.J."/>
            <person name="Wang X.J."/>
            <person name="Zhu J.G."/>
            <person name="Ruan X.D."/>
            <person name="Zhao L."/>
            <person name="Wei J.T."/>
            <person name="Ye R.Z."/>
            <person name="Que T.C."/>
            <person name="Du C.H."/>
            <person name="Zhou Y.H."/>
            <person name="Cheng J.X."/>
            <person name="Dai P.F."/>
            <person name="Guo W.B."/>
            <person name="Han X.H."/>
            <person name="Huang E.J."/>
            <person name="Li L.F."/>
            <person name="Wei W."/>
            <person name="Gao Y.C."/>
            <person name="Liu J.Z."/>
            <person name="Shao H.Z."/>
            <person name="Wang X."/>
            <person name="Wang C.C."/>
            <person name="Yang T.C."/>
            <person name="Huo Q.B."/>
            <person name="Li W."/>
            <person name="Chen H.Y."/>
            <person name="Chen S.E."/>
            <person name="Zhou L.G."/>
            <person name="Ni X.B."/>
            <person name="Tian J.H."/>
            <person name="Sheng Y."/>
            <person name="Liu T."/>
            <person name="Pan Y.S."/>
            <person name="Xia L.Y."/>
            <person name="Li J."/>
            <person name="Zhao F."/>
            <person name="Cao W.C."/>
        </authorList>
    </citation>
    <scope>NUCLEOTIDE SEQUENCE</scope>
    <source>
        <strain evidence="11">Rsan-2018</strain>
    </source>
</reference>
<evidence type="ECO:0000256" key="5">
    <source>
        <dbReference type="ARBA" id="ARBA00022794"/>
    </source>
</evidence>
<reference evidence="11" key="2">
    <citation type="submission" date="2021-09" db="EMBL/GenBank/DDBJ databases">
        <authorList>
            <person name="Jia N."/>
            <person name="Wang J."/>
            <person name="Shi W."/>
            <person name="Du L."/>
            <person name="Sun Y."/>
            <person name="Zhan W."/>
            <person name="Jiang J."/>
            <person name="Wang Q."/>
            <person name="Zhang B."/>
            <person name="Ji P."/>
            <person name="Sakyi L.B."/>
            <person name="Cui X."/>
            <person name="Yuan T."/>
            <person name="Jiang B."/>
            <person name="Yang W."/>
            <person name="Lam T.T.-Y."/>
            <person name="Chang Q."/>
            <person name="Ding S."/>
            <person name="Wang X."/>
            <person name="Zhu J."/>
            <person name="Ruan X."/>
            <person name="Zhao L."/>
            <person name="Wei J."/>
            <person name="Que T."/>
            <person name="Du C."/>
            <person name="Cheng J."/>
            <person name="Dai P."/>
            <person name="Han X."/>
            <person name="Huang E."/>
            <person name="Gao Y."/>
            <person name="Liu J."/>
            <person name="Shao H."/>
            <person name="Ye R."/>
            <person name="Li L."/>
            <person name="Wei W."/>
            <person name="Wang X."/>
            <person name="Wang C."/>
            <person name="Huo Q."/>
            <person name="Li W."/>
            <person name="Guo W."/>
            <person name="Chen H."/>
            <person name="Chen S."/>
            <person name="Zhou L."/>
            <person name="Zhou L."/>
            <person name="Ni X."/>
            <person name="Tian J."/>
            <person name="Zhou Y."/>
            <person name="Sheng Y."/>
            <person name="Liu T."/>
            <person name="Pan Y."/>
            <person name="Xia L."/>
            <person name="Li J."/>
            <person name="Zhao F."/>
            <person name="Cao W."/>
        </authorList>
    </citation>
    <scope>NUCLEOTIDE SEQUENCE</scope>
    <source>
        <strain evidence="11">Rsan-2018</strain>
        <tissue evidence="11">Larvae</tissue>
    </source>
</reference>
<evidence type="ECO:0000256" key="1">
    <source>
        <dbReference type="ARBA" id="ARBA00004120"/>
    </source>
</evidence>
<keyword evidence="5" id="KW-0970">Cilium biogenesis/degradation</keyword>
<dbReference type="InterPro" id="IPR036322">
    <property type="entry name" value="WD40_repeat_dom_sf"/>
</dbReference>
<dbReference type="InterPro" id="IPR057855">
    <property type="entry name" value="Beta-prop_WDR19_1st"/>
</dbReference>
<proteinExistence type="predicted"/>
<protein>
    <recommendedName>
        <fullName evidence="13">WD repeat-containing protein 19</fullName>
    </recommendedName>
</protein>
<keyword evidence="6" id="KW-0969">Cilium</keyword>